<accession>A0A2J8TJH6</accession>
<evidence type="ECO:0000256" key="2">
    <source>
        <dbReference type="SAM" id="Phobius"/>
    </source>
</evidence>
<organism evidence="3">
    <name type="scientific">Pongo abelii</name>
    <name type="common">Sumatran orangutan</name>
    <name type="synonym">Pongo pygmaeus abelii</name>
    <dbReference type="NCBI Taxonomy" id="9601"/>
    <lineage>
        <taxon>Eukaryota</taxon>
        <taxon>Metazoa</taxon>
        <taxon>Chordata</taxon>
        <taxon>Craniata</taxon>
        <taxon>Vertebrata</taxon>
        <taxon>Euteleostomi</taxon>
        <taxon>Mammalia</taxon>
        <taxon>Eutheria</taxon>
        <taxon>Euarchontoglires</taxon>
        <taxon>Primates</taxon>
        <taxon>Haplorrhini</taxon>
        <taxon>Catarrhini</taxon>
        <taxon>Hominidae</taxon>
        <taxon>Pongo</taxon>
    </lineage>
</organism>
<protein>
    <submittedName>
        <fullName evidence="3">SLC5A11 isoform 4</fullName>
    </submittedName>
</protein>
<sequence>MESGTSSPQPPQSDPLDAFPQKGLEPGDIAVLVLYFLFVLAVGLWMGSPSVAQDTRMQWCRS</sequence>
<proteinExistence type="predicted"/>
<feature type="transmembrane region" description="Helical" evidence="2">
    <location>
        <begin position="29"/>
        <end position="47"/>
    </location>
</feature>
<comment type="caution">
    <text evidence="3">The sequence shown here is derived from an EMBL/GenBank/DDBJ whole genome shotgun (WGS) entry which is preliminary data.</text>
</comment>
<keyword evidence="2" id="KW-0472">Membrane</keyword>
<dbReference type="AlphaFoldDB" id="A0A2J8TJH6"/>
<reference evidence="3" key="1">
    <citation type="submission" date="2017-12" db="EMBL/GenBank/DDBJ databases">
        <title>High-resolution comparative analysis of great ape genomes.</title>
        <authorList>
            <person name="Pollen A."/>
            <person name="Hastie A."/>
            <person name="Hormozdiari F."/>
            <person name="Dougherty M."/>
            <person name="Liu R."/>
            <person name="Chaisson M."/>
            <person name="Hoppe E."/>
            <person name="Hill C."/>
            <person name="Pang A."/>
            <person name="Hillier L."/>
            <person name="Baker C."/>
            <person name="Armstrong J."/>
            <person name="Shendure J."/>
            <person name="Paten B."/>
            <person name="Wilson R."/>
            <person name="Chao H."/>
            <person name="Schneider V."/>
            <person name="Ventura M."/>
            <person name="Kronenberg Z."/>
            <person name="Murali S."/>
            <person name="Gordon D."/>
            <person name="Cantsilieris S."/>
            <person name="Munson K."/>
            <person name="Nelson B."/>
            <person name="Raja A."/>
            <person name="Underwood J."/>
            <person name="Diekhans M."/>
            <person name="Fiddes I."/>
            <person name="Haussler D."/>
            <person name="Eichler E."/>
        </authorList>
    </citation>
    <scope>NUCLEOTIDE SEQUENCE [LARGE SCALE GENOMIC DNA]</scope>
    <source>
        <strain evidence="3">Susie</strain>
    </source>
</reference>
<evidence type="ECO:0000256" key="1">
    <source>
        <dbReference type="SAM" id="MobiDB-lite"/>
    </source>
</evidence>
<keyword evidence="2" id="KW-0812">Transmembrane</keyword>
<dbReference type="EMBL" id="NDHI03003494">
    <property type="protein sequence ID" value="PNJ33128.1"/>
    <property type="molecule type" value="Genomic_DNA"/>
</dbReference>
<feature type="region of interest" description="Disordered" evidence="1">
    <location>
        <begin position="1"/>
        <end position="21"/>
    </location>
</feature>
<evidence type="ECO:0000313" key="3">
    <source>
        <dbReference type="EMBL" id="PNJ33128.1"/>
    </source>
</evidence>
<gene>
    <name evidence="3" type="ORF">CR201_G0034292</name>
</gene>
<name>A0A2J8TJH6_PONAB</name>
<keyword evidence="2" id="KW-1133">Transmembrane helix</keyword>